<gene>
    <name evidence="1" type="ORF">B9T62_11495</name>
</gene>
<dbReference type="PROSITE" id="PS51257">
    <property type="entry name" value="PROKAR_LIPOPROTEIN"/>
    <property type="match status" value="1"/>
</dbReference>
<keyword evidence="2" id="KW-1185">Reference proteome</keyword>
<reference evidence="1 2" key="1">
    <citation type="submission" date="2017-06" db="EMBL/GenBank/DDBJ databases">
        <title>Complete genome sequence of Paenibacillus donghaensis KCTC 13049T isolated from East Sea sediment, South Korea.</title>
        <authorList>
            <person name="Jung B.K."/>
            <person name="Hong S.-J."/>
            <person name="Shin J.-H."/>
        </authorList>
    </citation>
    <scope>NUCLEOTIDE SEQUENCE [LARGE SCALE GENOMIC DNA]</scope>
    <source>
        <strain evidence="1 2">KCTC 13049</strain>
    </source>
</reference>
<dbReference type="OrthoDB" id="2651269at2"/>
<evidence type="ECO:0000313" key="1">
    <source>
        <dbReference type="EMBL" id="ASA21354.1"/>
    </source>
</evidence>
<protein>
    <submittedName>
        <fullName evidence="1">Uncharacterized protein</fullName>
    </submittedName>
</protein>
<organism evidence="1 2">
    <name type="scientific">Paenibacillus donghaensis</name>
    <dbReference type="NCBI Taxonomy" id="414771"/>
    <lineage>
        <taxon>Bacteria</taxon>
        <taxon>Bacillati</taxon>
        <taxon>Bacillota</taxon>
        <taxon>Bacilli</taxon>
        <taxon>Bacillales</taxon>
        <taxon>Paenibacillaceae</taxon>
        <taxon>Paenibacillus</taxon>
    </lineage>
</organism>
<proteinExistence type="predicted"/>
<dbReference type="InterPro" id="IPR021598">
    <property type="entry name" value="DUF3221"/>
</dbReference>
<sequence length="274" mass="30027">MPNMKRYWLGISAAALILGGCTDKEGAENAKPEPTPAQTMAAELAADSPVAKNGNSETVKVKYPGNVTGIRGLLKAEEIPNGDLYLQDDKLHVNIVGLTDEVEQRFAEKFTAGSYTLHDVKYTHQELEAAQKLIVHEQLHEKLNLYGTGIDVIGNRLTVTVPDDSAAAAKLELEKRVDPGMLEYSIIELGEPHVTGEIIEMEAGEKPRMLILEPGQEEPTYWFSISGKSELYDTAGETISFKSLKVGQKVDLWSTGTVHDSLPAQASLRRLELK</sequence>
<accession>A0A2Z2K818</accession>
<dbReference type="AlphaFoldDB" id="A0A2Z2K818"/>
<dbReference type="Pfam" id="PF11518">
    <property type="entry name" value="DUF3221"/>
    <property type="match status" value="1"/>
</dbReference>
<dbReference type="RefSeq" id="WP_087915365.1">
    <property type="nucleotide sequence ID" value="NZ_CP021780.1"/>
</dbReference>
<dbReference type="Proteomes" id="UP000249890">
    <property type="component" value="Chromosome"/>
</dbReference>
<name>A0A2Z2K818_9BACL</name>
<evidence type="ECO:0000313" key="2">
    <source>
        <dbReference type="Proteomes" id="UP000249890"/>
    </source>
</evidence>
<dbReference type="EMBL" id="CP021780">
    <property type="protein sequence ID" value="ASA21354.1"/>
    <property type="molecule type" value="Genomic_DNA"/>
</dbReference>
<dbReference type="KEGG" id="pdh:B9T62_11495"/>